<dbReference type="RefSeq" id="WP_105089229.1">
    <property type="nucleotide sequence ID" value="NZ_CACRUF010000007.1"/>
</dbReference>
<reference evidence="5" key="1">
    <citation type="submission" date="2019-11" db="EMBL/GenBank/DDBJ databases">
        <authorList>
            <person name="Feng L."/>
        </authorList>
    </citation>
    <scope>NUCLEOTIDE SEQUENCE</scope>
    <source>
        <strain evidence="5">VdisparLFYP95</strain>
    </source>
</reference>
<name>A0A6N2YEU1_9FIRM</name>
<dbReference type="Pfam" id="PF13463">
    <property type="entry name" value="HTH_27"/>
    <property type="match status" value="1"/>
</dbReference>
<dbReference type="EMBL" id="CACRUF010000007">
    <property type="protein sequence ID" value="VYT64486.1"/>
    <property type="molecule type" value="Genomic_DNA"/>
</dbReference>
<dbReference type="SUPFAM" id="SSF46785">
    <property type="entry name" value="Winged helix' DNA-binding domain"/>
    <property type="match status" value="1"/>
</dbReference>
<evidence type="ECO:0000256" key="2">
    <source>
        <dbReference type="ARBA" id="ARBA00023125"/>
    </source>
</evidence>
<dbReference type="GO" id="GO:0003700">
    <property type="term" value="F:DNA-binding transcription factor activity"/>
    <property type="evidence" value="ECO:0007669"/>
    <property type="project" value="InterPro"/>
</dbReference>
<dbReference type="PRINTS" id="PR00598">
    <property type="entry name" value="HTHMARR"/>
</dbReference>
<accession>A0A6N2YEU1</accession>
<proteinExistence type="predicted"/>
<dbReference type="AlphaFoldDB" id="A0A6N2YEU1"/>
<evidence type="ECO:0000256" key="1">
    <source>
        <dbReference type="ARBA" id="ARBA00023015"/>
    </source>
</evidence>
<dbReference type="Gene3D" id="1.10.10.10">
    <property type="entry name" value="Winged helix-like DNA-binding domain superfamily/Winged helix DNA-binding domain"/>
    <property type="match status" value="1"/>
</dbReference>
<keyword evidence="3" id="KW-0804">Transcription</keyword>
<dbReference type="GO" id="GO:0003677">
    <property type="term" value="F:DNA binding"/>
    <property type="evidence" value="ECO:0007669"/>
    <property type="project" value="UniProtKB-KW"/>
</dbReference>
<protein>
    <recommendedName>
        <fullName evidence="4">HTH marR-type domain-containing protein</fullName>
    </recommendedName>
</protein>
<feature type="domain" description="HTH marR-type" evidence="4">
    <location>
        <begin position="1"/>
        <end position="123"/>
    </location>
</feature>
<dbReference type="PANTHER" id="PTHR42756">
    <property type="entry name" value="TRANSCRIPTIONAL REGULATOR, MARR"/>
    <property type="match status" value="1"/>
</dbReference>
<keyword evidence="2" id="KW-0238">DNA-binding</keyword>
<evidence type="ECO:0000256" key="3">
    <source>
        <dbReference type="ARBA" id="ARBA00023163"/>
    </source>
</evidence>
<evidence type="ECO:0000313" key="5">
    <source>
        <dbReference type="EMBL" id="VYT64486.1"/>
    </source>
</evidence>
<gene>
    <name evidence="5" type="ORF">VDLFYP95_00351</name>
</gene>
<dbReference type="PANTHER" id="PTHR42756:SF1">
    <property type="entry name" value="TRANSCRIPTIONAL REPRESSOR OF EMRAB OPERON"/>
    <property type="match status" value="1"/>
</dbReference>
<dbReference type="PROSITE" id="PS50995">
    <property type="entry name" value="HTH_MARR_2"/>
    <property type="match status" value="1"/>
</dbReference>
<dbReference type="InterPro" id="IPR036390">
    <property type="entry name" value="WH_DNA-bd_sf"/>
</dbReference>
<keyword evidence="1" id="KW-0805">Transcription regulation</keyword>
<evidence type="ECO:0000259" key="4">
    <source>
        <dbReference type="PROSITE" id="PS50995"/>
    </source>
</evidence>
<dbReference type="InterPro" id="IPR023187">
    <property type="entry name" value="Tscrpt_reg_MarR-type_CS"/>
</dbReference>
<sequence>MNHDELYKALCKVPNGKEKSRDKIIIELYMRSQGASQKQLVDALNMRPATVSEQTDILIELGYVTKHIDFMDKRISVVGLTEEGKRLGKSLLHSYDQFLNVLFSDFSDDEKDDLYRLLGKLKRPILSK</sequence>
<dbReference type="PROSITE" id="PS01117">
    <property type="entry name" value="HTH_MARR_1"/>
    <property type="match status" value="1"/>
</dbReference>
<organism evidence="5">
    <name type="scientific">Veillonella dispar</name>
    <dbReference type="NCBI Taxonomy" id="39778"/>
    <lineage>
        <taxon>Bacteria</taxon>
        <taxon>Bacillati</taxon>
        <taxon>Bacillota</taxon>
        <taxon>Negativicutes</taxon>
        <taxon>Veillonellales</taxon>
        <taxon>Veillonellaceae</taxon>
        <taxon>Veillonella</taxon>
    </lineage>
</organism>
<dbReference type="InterPro" id="IPR036388">
    <property type="entry name" value="WH-like_DNA-bd_sf"/>
</dbReference>
<dbReference type="SMART" id="SM00347">
    <property type="entry name" value="HTH_MARR"/>
    <property type="match status" value="1"/>
</dbReference>
<dbReference type="InterPro" id="IPR000835">
    <property type="entry name" value="HTH_MarR-typ"/>
</dbReference>